<evidence type="ECO:0000259" key="3">
    <source>
        <dbReference type="PROSITE" id="PS51459"/>
    </source>
</evidence>
<dbReference type="PROSITE" id="PS51459">
    <property type="entry name" value="FIDO"/>
    <property type="match status" value="1"/>
</dbReference>
<sequence length="355" mass="41068">MAVKEFNYRELKKLSLSHDLLNMMTKIHEYKGKQELYIATKPEILSKLTDLALIQSTEASNKIEGIATTDGRLKQIVAEKVKPRNRDEEEIAGYRDVLKLIHDSYEYIRVVPNDILTLHKNLYNYSAKSYKGKFKSGDNVITEKDLDGKERVRFVPAPAYLTPDLIDELCYQYNQAVQKAEIDPLLLIPCFVLDFLSIHPFSDGNGRMSRLLTLLLLYKSGYLVGKYISIEMLIEESKQTYYEALQASSVGWLENEQDYTPFVRYLVGIILRAYENFSERFEIIINRELTPAERVVEELEKSFEPLSRANLENLLPDISQRTIERALAELQTENKIQKVGQGRSTKYQLINEFKS</sequence>
<evidence type="ECO:0000313" key="4">
    <source>
        <dbReference type="EMBL" id="OJG45358.1"/>
    </source>
</evidence>
<evidence type="ECO:0000256" key="1">
    <source>
        <dbReference type="PIRSR" id="PIRSR640198-1"/>
    </source>
</evidence>
<dbReference type="PANTHER" id="PTHR13504:SF38">
    <property type="entry name" value="FIDO DOMAIN-CONTAINING PROTEIN"/>
    <property type="match status" value="1"/>
</dbReference>
<feature type="binding site" evidence="2">
    <location>
        <begin position="241"/>
        <end position="242"/>
    </location>
    <ligand>
        <name>ATP</name>
        <dbReference type="ChEBI" id="CHEBI:30616"/>
    </ligand>
</feature>
<proteinExistence type="predicted"/>
<evidence type="ECO:0000313" key="5">
    <source>
        <dbReference type="Proteomes" id="UP000182077"/>
    </source>
</evidence>
<feature type="binding site" evidence="2">
    <location>
        <position position="255"/>
    </location>
    <ligand>
        <name>ATP</name>
        <dbReference type="ChEBI" id="CHEBI:30616"/>
    </ligand>
</feature>
<dbReference type="STRING" id="249189.RV04_GL002074"/>
<keyword evidence="5" id="KW-1185">Reference proteome</keyword>
<name>A0A1L8TMG7_9ENTE</name>
<dbReference type="Pfam" id="PF02661">
    <property type="entry name" value="Fic"/>
    <property type="match status" value="1"/>
</dbReference>
<keyword evidence="2" id="KW-0547">Nucleotide-binding</keyword>
<reference evidence="4 5" key="1">
    <citation type="submission" date="2014-12" db="EMBL/GenBank/DDBJ databases">
        <title>Draft genome sequences of 29 type strains of Enterococci.</title>
        <authorList>
            <person name="Zhong Z."/>
            <person name="Sun Z."/>
            <person name="Liu W."/>
            <person name="Zhang W."/>
            <person name="Zhang H."/>
        </authorList>
    </citation>
    <scope>NUCLEOTIDE SEQUENCE [LARGE SCALE GENOMIC DNA]</scope>
    <source>
        <strain evidence="4 5">DSM 17122</strain>
    </source>
</reference>
<dbReference type="InterPro" id="IPR003812">
    <property type="entry name" value="Fido"/>
</dbReference>
<dbReference type="InterPro" id="IPR036388">
    <property type="entry name" value="WH-like_DNA-bd_sf"/>
</dbReference>
<dbReference type="EMBL" id="JXKQ01000006">
    <property type="protein sequence ID" value="OJG45358.1"/>
    <property type="molecule type" value="Genomic_DNA"/>
</dbReference>
<dbReference type="Gene3D" id="1.10.3290.10">
    <property type="entry name" value="Fido-like domain"/>
    <property type="match status" value="1"/>
</dbReference>
<dbReference type="Proteomes" id="UP000182077">
    <property type="component" value="Unassembled WGS sequence"/>
</dbReference>
<dbReference type="GeneID" id="301215596"/>
<dbReference type="InterPro" id="IPR040198">
    <property type="entry name" value="Fido_containing"/>
</dbReference>
<feature type="domain" description="Fido" evidence="3">
    <location>
        <begin position="110"/>
        <end position="268"/>
    </location>
</feature>
<dbReference type="Gene3D" id="1.10.10.10">
    <property type="entry name" value="Winged helix-like DNA-binding domain superfamily/Winged helix DNA-binding domain"/>
    <property type="match status" value="1"/>
</dbReference>
<protein>
    <recommendedName>
        <fullName evidence="3">Fido domain-containing protein</fullName>
    </recommendedName>
</protein>
<evidence type="ECO:0000256" key="2">
    <source>
        <dbReference type="PIRSR" id="PIRSR640198-2"/>
    </source>
</evidence>
<comment type="caution">
    <text evidence="4">The sequence shown here is derived from an EMBL/GenBank/DDBJ whole genome shotgun (WGS) entry which is preliminary data.</text>
</comment>
<feature type="binding site" evidence="2">
    <location>
        <begin position="203"/>
        <end position="210"/>
    </location>
    <ligand>
        <name>ATP</name>
        <dbReference type="ChEBI" id="CHEBI:30616"/>
    </ligand>
</feature>
<dbReference type="InterPro" id="IPR036597">
    <property type="entry name" value="Fido-like_dom_sf"/>
</dbReference>
<dbReference type="PANTHER" id="PTHR13504">
    <property type="entry name" value="FIDO DOMAIN-CONTAINING PROTEIN DDB_G0283145"/>
    <property type="match status" value="1"/>
</dbReference>
<dbReference type="RefSeq" id="WP_171311551.1">
    <property type="nucleotide sequence ID" value="NZ_JBHSHK010000022.1"/>
</dbReference>
<accession>A0A1L8TMG7</accession>
<keyword evidence="2" id="KW-0067">ATP-binding</keyword>
<dbReference type="GO" id="GO:0005524">
    <property type="term" value="F:ATP binding"/>
    <property type="evidence" value="ECO:0007669"/>
    <property type="project" value="UniProtKB-KW"/>
</dbReference>
<gene>
    <name evidence="4" type="ORF">RV04_GL002074</name>
</gene>
<feature type="active site" evidence="1">
    <location>
        <position position="199"/>
    </location>
</feature>
<dbReference type="SUPFAM" id="SSF140931">
    <property type="entry name" value="Fic-like"/>
    <property type="match status" value="1"/>
</dbReference>
<dbReference type="AlphaFoldDB" id="A0A1L8TMG7"/>
<organism evidence="4 5">
    <name type="scientific">Enterococcus hermanniensis</name>
    <dbReference type="NCBI Taxonomy" id="249189"/>
    <lineage>
        <taxon>Bacteria</taxon>
        <taxon>Bacillati</taxon>
        <taxon>Bacillota</taxon>
        <taxon>Bacilli</taxon>
        <taxon>Lactobacillales</taxon>
        <taxon>Enterococcaceae</taxon>
        <taxon>Enterococcus</taxon>
    </lineage>
</organism>